<dbReference type="Proteomes" id="UP001500840">
    <property type="component" value="Unassembled WGS sequence"/>
</dbReference>
<dbReference type="GO" id="GO:0016787">
    <property type="term" value="F:hydrolase activity"/>
    <property type="evidence" value="ECO:0007669"/>
    <property type="project" value="UniProtKB-KW"/>
</dbReference>
<organism evidence="1 2">
    <name type="scientific">Novipirellula rosea</name>
    <dbReference type="NCBI Taxonomy" id="1031540"/>
    <lineage>
        <taxon>Bacteria</taxon>
        <taxon>Pseudomonadati</taxon>
        <taxon>Planctomycetota</taxon>
        <taxon>Planctomycetia</taxon>
        <taxon>Pirellulales</taxon>
        <taxon>Pirellulaceae</taxon>
        <taxon>Novipirellula</taxon>
    </lineage>
</organism>
<sequence>MGSGHNPELYRIKTGEYMIYSTHGRFYSSKSLDGLWKAGTYNFDKRQRYAFKNYVNFSFAPRSDGSFLAVSRRGYIWASKNGGEDWSEVSSESVYPKVAGIFEDPVMWKDDVQYHIIVNDWKGRIAYYLRSLDGFHWKTEPGEAYVPGLARYEDGTSSDWYKFERIRMLQDQYGRPTQAHFAVIDSDKHSDLPNDQHNSKHICIPLTVARLIEVLDADPITEKTDEIRVKINAEKGFDPHTDIDLDSLRFGASEEVNYGRGSKLITTEDGGEDLIVIFGGEDSGITADNFAGKLLGKTRAGKLLFGWARLPGKHSKVPLLSSLSPVFEFTGAGLEAYVEVQNFGEVVSKRSTVKVLVGNEGESRLLATRYVRALKPFEKSMVRLVCDESLRRGSKQNVTVLLESEGLPTESFTRQVTLPGNE</sequence>
<proteinExistence type="predicted"/>
<name>A0ABP8NB11_9BACT</name>
<reference evidence="2" key="1">
    <citation type="journal article" date="2019" name="Int. J. Syst. Evol. Microbiol.">
        <title>The Global Catalogue of Microorganisms (GCM) 10K type strain sequencing project: providing services to taxonomists for standard genome sequencing and annotation.</title>
        <authorList>
            <consortium name="The Broad Institute Genomics Platform"/>
            <consortium name="The Broad Institute Genome Sequencing Center for Infectious Disease"/>
            <person name="Wu L."/>
            <person name="Ma J."/>
        </authorList>
    </citation>
    <scope>NUCLEOTIDE SEQUENCE [LARGE SCALE GENOMIC DNA]</scope>
    <source>
        <strain evidence="2">JCM 17759</strain>
    </source>
</reference>
<dbReference type="SUPFAM" id="SSF50939">
    <property type="entry name" value="Sialidases"/>
    <property type="match status" value="1"/>
</dbReference>
<evidence type="ECO:0000313" key="2">
    <source>
        <dbReference type="Proteomes" id="UP001500840"/>
    </source>
</evidence>
<dbReference type="RefSeq" id="WP_345326640.1">
    <property type="nucleotide sequence ID" value="NZ_BAABGA010000068.1"/>
</dbReference>
<dbReference type="InterPro" id="IPR036278">
    <property type="entry name" value="Sialidase_sf"/>
</dbReference>
<accession>A0ABP8NB11</accession>
<protein>
    <submittedName>
        <fullName evidence="1">Glycoside hydrolase family protein</fullName>
    </submittedName>
</protein>
<keyword evidence="1" id="KW-0378">Hydrolase</keyword>
<dbReference type="EMBL" id="BAABGA010000068">
    <property type="protein sequence ID" value="GAA4464328.1"/>
    <property type="molecule type" value="Genomic_DNA"/>
</dbReference>
<evidence type="ECO:0000313" key="1">
    <source>
        <dbReference type="EMBL" id="GAA4464328.1"/>
    </source>
</evidence>
<keyword evidence="2" id="KW-1185">Reference proteome</keyword>
<comment type="caution">
    <text evidence="1">The sequence shown here is derived from an EMBL/GenBank/DDBJ whole genome shotgun (WGS) entry which is preliminary data.</text>
</comment>
<gene>
    <name evidence="1" type="ORF">GCM10023156_50680</name>
</gene>